<dbReference type="GO" id="GO:0031625">
    <property type="term" value="F:ubiquitin protein ligase binding"/>
    <property type="evidence" value="ECO:0007669"/>
    <property type="project" value="InterPro"/>
</dbReference>
<reference evidence="3" key="1">
    <citation type="journal article" date="2022" name="Front. Genet.">
        <title>Chromosome-Scale Assembly of the Dendrobium nobile Genome Provides Insights Into the Molecular Mechanism of the Biosynthesis of the Medicinal Active Ingredient of Dendrobium.</title>
        <authorList>
            <person name="Xu Q."/>
            <person name="Niu S.-C."/>
            <person name="Li K.-L."/>
            <person name="Zheng P.-J."/>
            <person name="Zhang X.-J."/>
            <person name="Jia Y."/>
            <person name="Liu Y."/>
            <person name="Niu Y.-X."/>
            <person name="Yu L.-H."/>
            <person name="Chen D.-F."/>
            <person name="Zhang G.-Q."/>
        </authorList>
    </citation>
    <scope>NUCLEOTIDE SEQUENCE</scope>
    <source>
        <tissue evidence="3">Leaf</tissue>
    </source>
</reference>
<dbReference type="Pfam" id="PF00888">
    <property type="entry name" value="Cullin"/>
    <property type="match status" value="2"/>
</dbReference>
<dbReference type="EMBL" id="JAGYWB010000010">
    <property type="protein sequence ID" value="KAI0508203.1"/>
    <property type="molecule type" value="Genomic_DNA"/>
</dbReference>
<evidence type="ECO:0000259" key="2">
    <source>
        <dbReference type="Pfam" id="PF00888"/>
    </source>
</evidence>
<protein>
    <recommendedName>
        <fullName evidence="2">Cullin N-terminal domain-containing protein</fullName>
    </recommendedName>
</protein>
<dbReference type="OrthoDB" id="27073at2759"/>
<sequence>MSSPYKKNFRIAALKQRVDRSQARGEKTCKVLEHAIYEIYNCNASGLSFEELYSECYHMVLQKYGEKLYNGLWTNPVVGKGLGTENLDNHNKSLQIIRDIFMYMDRTFIPNARKTSVHDVGLHPSRSHSKRADWPSINRNLMRNMTKMLIDLGSSVYQEDFEKPFLEASASFYNCESQQLH</sequence>
<proteinExistence type="inferred from homology"/>
<dbReference type="PANTHER" id="PTHR11932">
    <property type="entry name" value="CULLIN"/>
    <property type="match status" value="1"/>
</dbReference>
<keyword evidence="4" id="KW-1185">Reference proteome</keyword>
<comment type="similarity">
    <text evidence="1">Belongs to the cullin family.</text>
</comment>
<feature type="domain" description="Cullin N-terminal" evidence="2">
    <location>
        <begin position="30"/>
        <end position="72"/>
    </location>
</feature>
<dbReference type="Gene3D" id="1.20.1310.10">
    <property type="entry name" value="Cullin Repeats"/>
    <property type="match status" value="3"/>
</dbReference>
<dbReference type="AlphaFoldDB" id="A0A8T3B9L0"/>
<dbReference type="Proteomes" id="UP000829196">
    <property type="component" value="Unassembled WGS sequence"/>
</dbReference>
<feature type="domain" description="Cullin N-terminal" evidence="2">
    <location>
        <begin position="88"/>
        <end position="180"/>
    </location>
</feature>
<dbReference type="InterPro" id="IPR045093">
    <property type="entry name" value="Cullin"/>
</dbReference>
<dbReference type="InterPro" id="IPR001373">
    <property type="entry name" value="Cullin_N"/>
</dbReference>
<dbReference type="InterPro" id="IPR016159">
    <property type="entry name" value="Cullin_repeat-like_dom_sf"/>
</dbReference>
<dbReference type="SMR" id="A0A8T3B9L0"/>
<organism evidence="3 4">
    <name type="scientific">Dendrobium nobile</name>
    <name type="common">Orchid</name>
    <dbReference type="NCBI Taxonomy" id="94219"/>
    <lineage>
        <taxon>Eukaryota</taxon>
        <taxon>Viridiplantae</taxon>
        <taxon>Streptophyta</taxon>
        <taxon>Embryophyta</taxon>
        <taxon>Tracheophyta</taxon>
        <taxon>Spermatophyta</taxon>
        <taxon>Magnoliopsida</taxon>
        <taxon>Liliopsida</taxon>
        <taxon>Asparagales</taxon>
        <taxon>Orchidaceae</taxon>
        <taxon>Epidendroideae</taxon>
        <taxon>Malaxideae</taxon>
        <taxon>Dendrobiinae</taxon>
        <taxon>Dendrobium</taxon>
    </lineage>
</organism>
<evidence type="ECO:0000313" key="3">
    <source>
        <dbReference type="EMBL" id="KAI0508203.1"/>
    </source>
</evidence>
<dbReference type="GO" id="GO:0006511">
    <property type="term" value="P:ubiquitin-dependent protein catabolic process"/>
    <property type="evidence" value="ECO:0007669"/>
    <property type="project" value="InterPro"/>
</dbReference>
<dbReference type="SUPFAM" id="SSF74788">
    <property type="entry name" value="Cullin repeat-like"/>
    <property type="match status" value="1"/>
</dbReference>
<comment type="caution">
    <text evidence="3">The sequence shown here is derived from an EMBL/GenBank/DDBJ whole genome shotgun (WGS) entry which is preliminary data.</text>
</comment>
<evidence type="ECO:0000313" key="4">
    <source>
        <dbReference type="Proteomes" id="UP000829196"/>
    </source>
</evidence>
<name>A0A8T3B9L0_DENNO</name>
<evidence type="ECO:0000256" key="1">
    <source>
        <dbReference type="ARBA" id="ARBA00006019"/>
    </source>
</evidence>
<accession>A0A8T3B9L0</accession>
<gene>
    <name evidence="3" type="ORF">KFK09_014338</name>
</gene>